<dbReference type="Pfam" id="PF00990">
    <property type="entry name" value="GGDEF"/>
    <property type="match status" value="1"/>
</dbReference>
<keyword evidence="4" id="KW-0808">Transferase</keyword>
<evidence type="ECO:0000313" key="4">
    <source>
        <dbReference type="EMBL" id="RIH91851.1"/>
    </source>
</evidence>
<dbReference type="InterPro" id="IPR050469">
    <property type="entry name" value="Diguanylate_Cyclase"/>
</dbReference>
<organism evidence="4 5">
    <name type="scientific">Meiothermus granaticius NBRC 107808</name>
    <dbReference type="NCBI Taxonomy" id="1227551"/>
    <lineage>
        <taxon>Bacteria</taxon>
        <taxon>Thermotogati</taxon>
        <taxon>Deinococcota</taxon>
        <taxon>Deinococci</taxon>
        <taxon>Thermales</taxon>
        <taxon>Thermaceae</taxon>
        <taxon>Meiothermus</taxon>
    </lineage>
</organism>
<gene>
    <name evidence="4" type="primary">dosC_2</name>
    <name evidence="4" type="ORF">Mgrana_02211</name>
</gene>
<dbReference type="AlphaFoldDB" id="A0A399FB15"/>
<dbReference type="InterPro" id="IPR000160">
    <property type="entry name" value="GGDEF_dom"/>
</dbReference>
<dbReference type="EMBL" id="QWLB01000030">
    <property type="protein sequence ID" value="RIH91851.1"/>
    <property type="molecule type" value="Genomic_DNA"/>
</dbReference>
<keyword evidence="1" id="KW-0802">TPR repeat</keyword>
<sequence length="553" mass="62000">MVADTPASFLEPPPAPAEVAQVEAWVREAWENRLASRTYSQELSQKALDLARSTGYLQGEGYALRNLGFCQYQASNFTEALPLLSEGLQIAQVLNDAGLERDCLNYIGAIYAGLGELERALEYVERTYRLNQRIGDQSGIAASLNNIGIVYKQMGREEDSVRAKLEGIELARALQDQPREAFILCNLASSYIPLGRLQEAVQVSYQALELCQALNLKDLEAKVRVNLAEALAQQGDHAKALTLLDWVLEHAQNTGLKEPLIHYWINVATLHASQGSHTQALPALQQALLETQALGAKDLELQVHQRLWETHKALGNFERALQHHEAYHQLETTVRAESVERRLKVFGITRDLEKARAEAEIERLKNVELARALEALHQANLEKSALVQALEEQVIRDPLTRLYNRRHLEATLAREYAQAQHSQQPLAVAIVDVDNFKHVNDRFSHLIGDLVLQKVAEIMSQNARESDFLARYGGEEFVLVLPQSNLETARPVCEQLRLAVAAYDWSTIHPELQVTISLGLAADPHLPNHEKLLDSADARLYEAKHSGKNCLRY</sequence>
<evidence type="ECO:0000256" key="2">
    <source>
        <dbReference type="SAM" id="Coils"/>
    </source>
</evidence>
<dbReference type="InterPro" id="IPR043128">
    <property type="entry name" value="Rev_trsase/Diguanyl_cyclase"/>
</dbReference>
<dbReference type="EC" id="2.7.7.65" evidence="4"/>
<feature type="repeat" description="TPR" evidence="1">
    <location>
        <begin position="101"/>
        <end position="134"/>
    </location>
</feature>
<dbReference type="InterPro" id="IPR011990">
    <property type="entry name" value="TPR-like_helical_dom_sf"/>
</dbReference>
<dbReference type="SUPFAM" id="SSF55073">
    <property type="entry name" value="Nucleotide cyclase"/>
    <property type="match status" value="1"/>
</dbReference>
<comment type="caution">
    <text evidence="4">The sequence shown here is derived from an EMBL/GenBank/DDBJ whole genome shotgun (WGS) entry which is preliminary data.</text>
</comment>
<keyword evidence="4" id="KW-0548">Nucleotidyltransferase</keyword>
<keyword evidence="5" id="KW-1185">Reference proteome</keyword>
<dbReference type="CDD" id="cd01949">
    <property type="entry name" value="GGDEF"/>
    <property type="match status" value="1"/>
</dbReference>
<dbReference type="FunFam" id="3.30.70.270:FF:000001">
    <property type="entry name" value="Diguanylate cyclase domain protein"/>
    <property type="match status" value="1"/>
</dbReference>
<dbReference type="SMART" id="SM00028">
    <property type="entry name" value="TPR"/>
    <property type="match status" value="7"/>
</dbReference>
<dbReference type="SUPFAM" id="SSF48452">
    <property type="entry name" value="TPR-like"/>
    <property type="match status" value="2"/>
</dbReference>
<evidence type="ECO:0000259" key="3">
    <source>
        <dbReference type="PROSITE" id="PS50887"/>
    </source>
</evidence>
<dbReference type="Gene3D" id="3.30.70.270">
    <property type="match status" value="1"/>
</dbReference>
<dbReference type="PANTHER" id="PTHR45138:SF9">
    <property type="entry name" value="DIGUANYLATE CYCLASE DGCM-RELATED"/>
    <property type="match status" value="1"/>
</dbReference>
<evidence type="ECO:0000256" key="1">
    <source>
        <dbReference type="PROSITE-ProRule" id="PRU00339"/>
    </source>
</evidence>
<dbReference type="PROSITE" id="PS50887">
    <property type="entry name" value="GGDEF"/>
    <property type="match status" value="1"/>
</dbReference>
<name>A0A399FB15_9DEIN</name>
<dbReference type="InterPro" id="IPR029787">
    <property type="entry name" value="Nucleotide_cyclase"/>
</dbReference>
<dbReference type="Pfam" id="PF13424">
    <property type="entry name" value="TPR_12"/>
    <property type="match status" value="2"/>
</dbReference>
<dbReference type="PANTHER" id="PTHR45138">
    <property type="entry name" value="REGULATORY COMPONENTS OF SENSORY TRANSDUCTION SYSTEM"/>
    <property type="match status" value="1"/>
</dbReference>
<dbReference type="Proteomes" id="UP000266178">
    <property type="component" value="Unassembled WGS sequence"/>
</dbReference>
<dbReference type="Gene3D" id="1.25.40.10">
    <property type="entry name" value="Tetratricopeptide repeat domain"/>
    <property type="match status" value="2"/>
</dbReference>
<dbReference type="SMART" id="SM00267">
    <property type="entry name" value="GGDEF"/>
    <property type="match status" value="1"/>
</dbReference>
<feature type="coiled-coil region" evidence="2">
    <location>
        <begin position="352"/>
        <end position="393"/>
    </location>
</feature>
<feature type="domain" description="GGDEF" evidence="3">
    <location>
        <begin position="424"/>
        <end position="553"/>
    </location>
</feature>
<dbReference type="NCBIfam" id="TIGR00254">
    <property type="entry name" value="GGDEF"/>
    <property type="match status" value="1"/>
</dbReference>
<evidence type="ECO:0000313" key="5">
    <source>
        <dbReference type="Proteomes" id="UP000266178"/>
    </source>
</evidence>
<protein>
    <submittedName>
        <fullName evidence="4">Diguanylate cyclase DosC</fullName>
        <ecNumber evidence="4">2.7.7.65</ecNumber>
    </submittedName>
</protein>
<proteinExistence type="predicted"/>
<dbReference type="RefSeq" id="WP_119357687.1">
    <property type="nucleotide sequence ID" value="NZ_BJXM01000012.1"/>
</dbReference>
<dbReference type="PROSITE" id="PS50005">
    <property type="entry name" value="TPR"/>
    <property type="match status" value="1"/>
</dbReference>
<accession>A0A399FB15</accession>
<dbReference type="OrthoDB" id="9783388at2"/>
<dbReference type="GO" id="GO:0052621">
    <property type="term" value="F:diguanylate cyclase activity"/>
    <property type="evidence" value="ECO:0007669"/>
    <property type="project" value="UniProtKB-EC"/>
</dbReference>
<reference evidence="4 5" key="1">
    <citation type="submission" date="2018-08" db="EMBL/GenBank/DDBJ databases">
        <title>Meiothermus granaticius genome AF-68 sequencing project.</title>
        <authorList>
            <person name="Da Costa M.S."/>
            <person name="Albuquerque L."/>
            <person name="Raposo P."/>
            <person name="Froufe H.J.C."/>
            <person name="Barroso C.S."/>
            <person name="Egas C."/>
        </authorList>
    </citation>
    <scope>NUCLEOTIDE SEQUENCE [LARGE SCALE GENOMIC DNA]</scope>
    <source>
        <strain evidence="4 5">AF-68</strain>
    </source>
</reference>
<dbReference type="InterPro" id="IPR019734">
    <property type="entry name" value="TPR_rpt"/>
</dbReference>
<keyword evidence="2" id="KW-0175">Coiled coil</keyword>